<evidence type="ECO:0000256" key="6">
    <source>
        <dbReference type="ARBA" id="ARBA00023014"/>
    </source>
</evidence>
<evidence type="ECO:0000256" key="2">
    <source>
        <dbReference type="ARBA" id="ARBA00022485"/>
    </source>
</evidence>
<dbReference type="SFLD" id="SFLDG01384">
    <property type="entry name" value="thioether_bond_formation_requi"/>
    <property type="match status" value="1"/>
</dbReference>
<dbReference type="SUPFAM" id="SSF102114">
    <property type="entry name" value="Radical SAM enzymes"/>
    <property type="match status" value="1"/>
</dbReference>
<feature type="domain" description="Radical SAM core" evidence="7">
    <location>
        <begin position="81"/>
        <end position="314"/>
    </location>
</feature>
<evidence type="ECO:0000313" key="9">
    <source>
        <dbReference type="Proteomes" id="UP000191554"/>
    </source>
</evidence>
<keyword evidence="9" id="KW-1185">Reference proteome</keyword>
<comment type="cofactor">
    <cofactor evidence="1">
        <name>[4Fe-4S] cluster</name>
        <dbReference type="ChEBI" id="CHEBI:49883"/>
    </cofactor>
</comment>
<dbReference type="Pfam" id="PF04055">
    <property type="entry name" value="Radical_SAM"/>
    <property type="match status" value="1"/>
</dbReference>
<dbReference type="PROSITE" id="PS51918">
    <property type="entry name" value="RADICAL_SAM"/>
    <property type="match status" value="1"/>
</dbReference>
<keyword evidence="4" id="KW-0479">Metal-binding</keyword>
<reference evidence="8 9" key="1">
    <citation type="submission" date="2017-03" db="EMBL/GenBank/DDBJ databases">
        <title>Genome sequence of Clostridium hungatei DSM 14427.</title>
        <authorList>
            <person name="Poehlein A."/>
            <person name="Daniel R."/>
        </authorList>
    </citation>
    <scope>NUCLEOTIDE SEQUENCE [LARGE SCALE GENOMIC DNA]</scope>
    <source>
        <strain evidence="8 9">DSM 14427</strain>
    </source>
</reference>
<dbReference type="NCBIfam" id="TIGR04068">
    <property type="entry name" value="rSAM_ocin_clost"/>
    <property type="match status" value="1"/>
</dbReference>
<name>A0A1V4SIV9_RUMHU</name>
<evidence type="ECO:0000259" key="7">
    <source>
        <dbReference type="PROSITE" id="PS51918"/>
    </source>
</evidence>
<evidence type="ECO:0000313" key="8">
    <source>
        <dbReference type="EMBL" id="OPX43734.1"/>
    </source>
</evidence>
<dbReference type="STRING" id="48256.CLHUN_24540"/>
<dbReference type="EC" id="1.1.99.-" evidence="8"/>
<evidence type="ECO:0000256" key="1">
    <source>
        <dbReference type="ARBA" id="ARBA00001966"/>
    </source>
</evidence>
<dbReference type="Proteomes" id="UP000191554">
    <property type="component" value="Unassembled WGS sequence"/>
</dbReference>
<dbReference type="EMBL" id="MZGX01000015">
    <property type="protein sequence ID" value="OPX43734.1"/>
    <property type="molecule type" value="Genomic_DNA"/>
</dbReference>
<dbReference type="InterPro" id="IPR007197">
    <property type="entry name" value="rSAM"/>
</dbReference>
<proteinExistence type="predicted"/>
<dbReference type="GO" id="GO:0051539">
    <property type="term" value="F:4 iron, 4 sulfur cluster binding"/>
    <property type="evidence" value="ECO:0007669"/>
    <property type="project" value="UniProtKB-KW"/>
</dbReference>
<dbReference type="OrthoDB" id="1737006at2"/>
<evidence type="ECO:0000256" key="3">
    <source>
        <dbReference type="ARBA" id="ARBA00022691"/>
    </source>
</evidence>
<dbReference type="PROSITE" id="PS01305">
    <property type="entry name" value="MOAA_NIFB_PQQE"/>
    <property type="match status" value="1"/>
</dbReference>
<protein>
    <submittedName>
        <fullName evidence="8">Anaerobic sulfatase-maturating enzyme</fullName>
        <ecNumber evidence="8">1.1.99.-</ecNumber>
    </submittedName>
</protein>
<dbReference type="PANTHER" id="PTHR43273:SF8">
    <property type="entry name" value="RADICAL SAM DOMAIN PROTEIN"/>
    <property type="match status" value="1"/>
</dbReference>
<dbReference type="PANTHER" id="PTHR43273">
    <property type="entry name" value="ANAEROBIC SULFATASE-MATURATING ENZYME HOMOLOG ASLB-RELATED"/>
    <property type="match status" value="1"/>
</dbReference>
<keyword evidence="8" id="KW-0560">Oxidoreductase</keyword>
<gene>
    <name evidence="8" type="primary">chuR_2</name>
    <name evidence="8" type="ORF">CLHUN_24540</name>
</gene>
<keyword evidence="3" id="KW-0949">S-adenosyl-L-methionine</keyword>
<evidence type="ECO:0000256" key="4">
    <source>
        <dbReference type="ARBA" id="ARBA00022723"/>
    </source>
</evidence>
<comment type="caution">
    <text evidence="8">The sequence shown here is derived from an EMBL/GenBank/DDBJ whole genome shotgun (WGS) entry which is preliminary data.</text>
</comment>
<dbReference type="Gene3D" id="3.20.20.70">
    <property type="entry name" value="Aldolase class I"/>
    <property type="match status" value="1"/>
</dbReference>
<dbReference type="InterPro" id="IPR000385">
    <property type="entry name" value="MoaA_NifB_PqqE_Fe-S-bd_CS"/>
</dbReference>
<dbReference type="SFLD" id="SFLDG01386">
    <property type="entry name" value="main_SPASM_domain-containing"/>
    <property type="match status" value="1"/>
</dbReference>
<sequence length="500" mass="57486">MLESKPFIYPFCTAGGCYIYDVNKNGIIGVSKETYRYLAGKTNKLNPIAEHEINKMLINGFLSHKKFKNILHPSSNSLEYILDSALEKITLQVTQQCNLRCEYCIYSGDTGNYQNRSHQSKKMSFELARKGIDFLIAHSQDSNRLNVAFYGGEPLLEFELIKNCIKYAKEQAEGKEISFSITTNATLLNEEIIKYLYENEIMLTISLDGPKEIHNKNRKFAGSGTGSFDKIMENMEILKESYPDYFKNVMFNVVMDPTADYKCISEFFVGYDTVKEAQQMATMPSAQYSDKTVTMDENFRADYNYEFFKIFLYKLGRLEKKYVSNLNLSYFGRLKSTYHEKRTPTSGLHDYGHPGGPCIPGQMRLFMDVDGVFYPCERVSEISDAMKIGTLESGFDIEKCMKILNIGKITEQSCINCWAFRYCFQCAAFADDTKNLTAKKRLQQCESTKRDIEEQLKDYCTLLELGYDFEGEENPFIQISKKEWEAKENDTEKKTAGISL</sequence>
<evidence type="ECO:0000256" key="5">
    <source>
        <dbReference type="ARBA" id="ARBA00023004"/>
    </source>
</evidence>
<dbReference type="PROSITE" id="PS51257">
    <property type="entry name" value="PROKAR_LIPOPROTEIN"/>
    <property type="match status" value="1"/>
</dbReference>
<dbReference type="RefSeq" id="WP_080064894.1">
    <property type="nucleotide sequence ID" value="NZ_MZGX01000015.1"/>
</dbReference>
<dbReference type="InterPro" id="IPR058240">
    <property type="entry name" value="rSAM_sf"/>
</dbReference>
<dbReference type="SFLD" id="SFLDG01067">
    <property type="entry name" value="SPASM/twitch_domain_containing"/>
    <property type="match status" value="1"/>
</dbReference>
<dbReference type="InterPro" id="IPR024001">
    <property type="entry name" value="Cys-rich_pep_rSAM_mat_CcpM"/>
</dbReference>
<accession>A0A1V4SIV9</accession>
<dbReference type="CDD" id="cd01335">
    <property type="entry name" value="Radical_SAM"/>
    <property type="match status" value="1"/>
</dbReference>
<dbReference type="GO" id="GO:0046872">
    <property type="term" value="F:metal ion binding"/>
    <property type="evidence" value="ECO:0007669"/>
    <property type="project" value="UniProtKB-KW"/>
</dbReference>
<dbReference type="InterPro" id="IPR023867">
    <property type="entry name" value="Sulphatase_maturase_rSAM"/>
</dbReference>
<dbReference type="GO" id="GO:0016491">
    <property type="term" value="F:oxidoreductase activity"/>
    <property type="evidence" value="ECO:0007669"/>
    <property type="project" value="UniProtKB-KW"/>
</dbReference>
<dbReference type="AlphaFoldDB" id="A0A1V4SIV9"/>
<keyword evidence="6" id="KW-0411">Iron-sulfur</keyword>
<keyword evidence="5" id="KW-0408">Iron</keyword>
<dbReference type="InterPro" id="IPR013785">
    <property type="entry name" value="Aldolase_TIM"/>
</dbReference>
<keyword evidence="2" id="KW-0004">4Fe-4S</keyword>
<dbReference type="SFLD" id="SFLDS00029">
    <property type="entry name" value="Radical_SAM"/>
    <property type="match status" value="1"/>
</dbReference>
<organism evidence="8 9">
    <name type="scientific">Ruminiclostridium hungatei</name>
    <name type="common">Clostridium hungatei</name>
    <dbReference type="NCBI Taxonomy" id="48256"/>
    <lineage>
        <taxon>Bacteria</taxon>
        <taxon>Bacillati</taxon>
        <taxon>Bacillota</taxon>
        <taxon>Clostridia</taxon>
        <taxon>Eubacteriales</taxon>
        <taxon>Oscillospiraceae</taxon>
        <taxon>Ruminiclostridium</taxon>
    </lineage>
</organism>